<dbReference type="VEuPathDB" id="TrichDB:TVAGG3_0271130"/>
<keyword evidence="2" id="KW-1185">Reference proteome</keyword>
<dbReference type="AlphaFoldDB" id="A2FKM4"/>
<protein>
    <submittedName>
        <fullName evidence="1">Uncharacterized protein</fullName>
    </submittedName>
</protein>
<sequence>MSLMSFEVPTSPNLRTITPLSGDSGLASIWKSSSNDLFTAPSSPEVSTSSILSVMCMNVPRTPKKSLYVPPRIESPKPKKSKPKAVDYIYSSVSFTSSENPIFDDVYLKEKTFVYKGMENQEFAWSDFKRIVPQAEQSVVATSNLVFYFKKDNAYGKALTSSAQSKLDKACGDSSDISIEIAVKILDDMAKSEKFLIYSTSSFNYSTVTPIIKKYIKMGSQSGPLHRHIFSGYLFPTLIDALQRVYEDEKAIKKYMVSLH</sequence>
<proteinExistence type="predicted"/>
<reference evidence="1" key="2">
    <citation type="journal article" date="2007" name="Science">
        <title>Draft genome sequence of the sexually transmitted pathogen Trichomonas vaginalis.</title>
        <authorList>
            <person name="Carlton J.M."/>
            <person name="Hirt R.P."/>
            <person name="Silva J.C."/>
            <person name="Delcher A.L."/>
            <person name="Schatz M."/>
            <person name="Zhao Q."/>
            <person name="Wortman J.R."/>
            <person name="Bidwell S.L."/>
            <person name="Alsmark U.C.M."/>
            <person name="Besteiro S."/>
            <person name="Sicheritz-Ponten T."/>
            <person name="Noel C.J."/>
            <person name="Dacks J.B."/>
            <person name="Foster P.G."/>
            <person name="Simillion C."/>
            <person name="Van de Peer Y."/>
            <person name="Miranda-Saavedra D."/>
            <person name="Barton G.J."/>
            <person name="Westrop G.D."/>
            <person name="Mueller S."/>
            <person name="Dessi D."/>
            <person name="Fiori P.L."/>
            <person name="Ren Q."/>
            <person name="Paulsen I."/>
            <person name="Zhang H."/>
            <person name="Bastida-Corcuera F.D."/>
            <person name="Simoes-Barbosa A."/>
            <person name="Brown M.T."/>
            <person name="Hayes R.D."/>
            <person name="Mukherjee M."/>
            <person name="Okumura C.Y."/>
            <person name="Schneider R."/>
            <person name="Smith A.J."/>
            <person name="Vanacova S."/>
            <person name="Villalvazo M."/>
            <person name="Haas B.J."/>
            <person name="Pertea M."/>
            <person name="Feldblyum T.V."/>
            <person name="Utterback T.R."/>
            <person name="Shu C.L."/>
            <person name="Osoegawa K."/>
            <person name="de Jong P.J."/>
            <person name="Hrdy I."/>
            <person name="Horvathova L."/>
            <person name="Zubacova Z."/>
            <person name="Dolezal P."/>
            <person name="Malik S.B."/>
            <person name="Logsdon J.M. Jr."/>
            <person name="Henze K."/>
            <person name="Gupta A."/>
            <person name="Wang C.C."/>
            <person name="Dunne R.L."/>
            <person name="Upcroft J.A."/>
            <person name="Upcroft P."/>
            <person name="White O."/>
            <person name="Salzberg S.L."/>
            <person name="Tang P."/>
            <person name="Chiu C.-H."/>
            <person name="Lee Y.-S."/>
            <person name="Embley T.M."/>
            <person name="Coombs G.H."/>
            <person name="Mottram J.C."/>
            <person name="Tachezy J."/>
            <person name="Fraser-Liggett C.M."/>
            <person name="Johnson P.J."/>
        </authorList>
    </citation>
    <scope>NUCLEOTIDE SEQUENCE [LARGE SCALE GENOMIC DNA]</scope>
    <source>
        <strain evidence="1">G3</strain>
    </source>
</reference>
<dbReference type="RefSeq" id="XP_001307490.1">
    <property type="nucleotide sequence ID" value="XM_001307489.1"/>
</dbReference>
<evidence type="ECO:0000313" key="2">
    <source>
        <dbReference type="Proteomes" id="UP000001542"/>
    </source>
</evidence>
<dbReference type="OrthoDB" id="10572856at2759"/>
<dbReference type="Proteomes" id="UP000001542">
    <property type="component" value="Unassembled WGS sequence"/>
</dbReference>
<dbReference type="InParanoid" id="A2FKM4"/>
<gene>
    <name evidence="1" type="ORF">TVAG_300930</name>
</gene>
<accession>A2FKM4</accession>
<name>A2FKM4_TRIV3</name>
<dbReference type="KEGG" id="tva:4752296"/>
<evidence type="ECO:0000313" key="1">
    <source>
        <dbReference type="EMBL" id="EAX94560.1"/>
    </source>
</evidence>
<dbReference type="VEuPathDB" id="TrichDB:TVAG_300930"/>
<dbReference type="EMBL" id="DS113851">
    <property type="protein sequence ID" value="EAX94560.1"/>
    <property type="molecule type" value="Genomic_DNA"/>
</dbReference>
<organism evidence="1 2">
    <name type="scientific">Trichomonas vaginalis (strain ATCC PRA-98 / G3)</name>
    <dbReference type="NCBI Taxonomy" id="412133"/>
    <lineage>
        <taxon>Eukaryota</taxon>
        <taxon>Metamonada</taxon>
        <taxon>Parabasalia</taxon>
        <taxon>Trichomonadida</taxon>
        <taxon>Trichomonadidae</taxon>
        <taxon>Trichomonas</taxon>
    </lineage>
</organism>
<reference evidence="1" key="1">
    <citation type="submission" date="2006-10" db="EMBL/GenBank/DDBJ databases">
        <authorList>
            <person name="Amadeo P."/>
            <person name="Zhao Q."/>
            <person name="Wortman J."/>
            <person name="Fraser-Liggett C."/>
            <person name="Carlton J."/>
        </authorList>
    </citation>
    <scope>NUCLEOTIDE SEQUENCE</scope>
    <source>
        <strain evidence="1">G3</strain>
    </source>
</reference>